<dbReference type="EMBL" id="LGRX02030095">
    <property type="protein sequence ID" value="KAK3246090.1"/>
    <property type="molecule type" value="Genomic_DNA"/>
</dbReference>
<comment type="caution">
    <text evidence="2">The sequence shown here is derived from an EMBL/GenBank/DDBJ whole genome shotgun (WGS) entry which is preliminary data.</text>
</comment>
<gene>
    <name evidence="2" type="ORF">CYMTET_44311</name>
</gene>
<keyword evidence="3" id="KW-1185">Reference proteome</keyword>
<dbReference type="AlphaFoldDB" id="A0AAE0C266"/>
<evidence type="ECO:0000313" key="2">
    <source>
        <dbReference type="EMBL" id="KAK3246090.1"/>
    </source>
</evidence>
<name>A0AAE0C266_9CHLO</name>
<evidence type="ECO:0000256" key="1">
    <source>
        <dbReference type="SAM" id="MobiDB-lite"/>
    </source>
</evidence>
<proteinExistence type="predicted"/>
<protein>
    <submittedName>
        <fullName evidence="2">Uncharacterized protein</fullName>
    </submittedName>
</protein>
<feature type="region of interest" description="Disordered" evidence="1">
    <location>
        <begin position="84"/>
        <end position="103"/>
    </location>
</feature>
<accession>A0AAE0C266</accession>
<sequence>MGLHATIKTHLVDKMQHAVLHSIPAPPDKKAPTLCVVDFMWLLFRFSGSTGVHLTRFILRQAFEAFDGGIPRVAVLTDDPEKVPVQKHEEQKRRRVKRQKTEATRSPELLELADDKCPAEFVSAMMNTCFRNRVMAYLARTVPETLRTRKYSALAAQIVSDRFNDGDTELVACFCIGSHPPQTWAWNKSTGWRERMSPTIAATHGEADMAAVDVIRYFLKTDNDTGRDTGGVVVRTIDSDSIPILLMLLRDVTSDVPIMLWLPACGKKSKSGLACTYDDTDQDNPSVVSIARRVGGTAFVPAASANVRKRAQSEASSIWNYENKTLIRLNGLCDADNAVRLVVVCVIMGTDFNAKLIPGVGIAKIVSALSCVDIQQLKACFQCGDRLRSICSTVLKKPSAKKTDSEEFEKASWVLRYWSSTDTCA</sequence>
<reference evidence="2 3" key="1">
    <citation type="journal article" date="2015" name="Genome Biol. Evol.">
        <title>Comparative Genomics of a Bacterivorous Green Alga Reveals Evolutionary Causalities and Consequences of Phago-Mixotrophic Mode of Nutrition.</title>
        <authorList>
            <person name="Burns J.A."/>
            <person name="Paasch A."/>
            <person name="Narechania A."/>
            <person name="Kim E."/>
        </authorList>
    </citation>
    <scope>NUCLEOTIDE SEQUENCE [LARGE SCALE GENOMIC DNA]</scope>
    <source>
        <strain evidence="2 3">PLY_AMNH</strain>
    </source>
</reference>
<organism evidence="2 3">
    <name type="scientific">Cymbomonas tetramitiformis</name>
    <dbReference type="NCBI Taxonomy" id="36881"/>
    <lineage>
        <taxon>Eukaryota</taxon>
        <taxon>Viridiplantae</taxon>
        <taxon>Chlorophyta</taxon>
        <taxon>Pyramimonadophyceae</taxon>
        <taxon>Pyramimonadales</taxon>
        <taxon>Pyramimonadaceae</taxon>
        <taxon>Cymbomonas</taxon>
    </lineage>
</organism>
<dbReference type="Proteomes" id="UP001190700">
    <property type="component" value="Unassembled WGS sequence"/>
</dbReference>
<evidence type="ECO:0000313" key="3">
    <source>
        <dbReference type="Proteomes" id="UP001190700"/>
    </source>
</evidence>